<protein>
    <submittedName>
        <fullName evidence="2">Uncharacterized protein</fullName>
    </submittedName>
</protein>
<dbReference type="AlphaFoldDB" id="A0A914WZ01"/>
<proteinExistence type="predicted"/>
<reference evidence="2" key="1">
    <citation type="submission" date="2022-11" db="UniProtKB">
        <authorList>
            <consortium name="WormBaseParasite"/>
        </authorList>
    </citation>
    <scope>IDENTIFICATION</scope>
</reference>
<evidence type="ECO:0000313" key="2">
    <source>
        <dbReference type="WBParaSite" id="PSAMB.scaffold5973size10454.g27707.t1"/>
    </source>
</evidence>
<dbReference type="Proteomes" id="UP000887566">
    <property type="component" value="Unplaced"/>
</dbReference>
<accession>A0A914WZ01</accession>
<organism evidence="1 2">
    <name type="scientific">Plectus sambesii</name>
    <dbReference type="NCBI Taxonomy" id="2011161"/>
    <lineage>
        <taxon>Eukaryota</taxon>
        <taxon>Metazoa</taxon>
        <taxon>Ecdysozoa</taxon>
        <taxon>Nematoda</taxon>
        <taxon>Chromadorea</taxon>
        <taxon>Plectida</taxon>
        <taxon>Plectina</taxon>
        <taxon>Plectoidea</taxon>
        <taxon>Plectidae</taxon>
        <taxon>Plectus</taxon>
    </lineage>
</organism>
<dbReference type="InterPro" id="IPR017943">
    <property type="entry name" value="Bactericidal_perm-incr_a/b_dom"/>
</dbReference>
<dbReference type="WBParaSite" id="PSAMB.scaffold5973size10454.g27707.t1">
    <property type="protein sequence ID" value="PSAMB.scaffold5973size10454.g27707.t1"/>
    <property type="gene ID" value="PSAMB.scaffold5973size10454.g27707"/>
</dbReference>
<dbReference type="Gene3D" id="3.15.20.10">
    <property type="entry name" value="Bactericidal permeability-increasing protein, domain 2"/>
    <property type="match status" value="1"/>
</dbReference>
<name>A0A914WZ01_9BILA</name>
<evidence type="ECO:0000313" key="1">
    <source>
        <dbReference type="Proteomes" id="UP000887566"/>
    </source>
</evidence>
<dbReference type="SUPFAM" id="SSF55394">
    <property type="entry name" value="Bactericidal permeability-increasing protein, BPI"/>
    <property type="match status" value="1"/>
</dbReference>
<sequence length="523" mass="57882">MGVLYRRFHSDWSEIILLLSAALFSVLPVIDGSSKFAFVLSQGAAEQVSDFTVKEGLKLLRRSPVTLHVQTTASPLLPALAHVNMRNVFGYRNVSVFFAEDTVGVWVRDFAVRSKANLTAQLWPMSFGEETVDMDLTVEQAYISVGMASDFNSHAPSDRLWMKSCSIDKPEMTMSAKNYWMLDVGLGLASGVVNRNFNSIVCPLVANVVGSAKAQMSNTLPLAMFIDKNVLPVELRPVAVHYELSGLRVRDGHMAADVEISWQGGQSTGNESFSDATTLLPSSSNLFEVEFGQHGGNYFTIWLNDGIVNELVSLMKWDFQWMEAEIPVSSPKIPDSTRNFLSTLCIDCYFVLKVWNRGPPRLISSNGSISLDRFDLVNLRVVNPQRNLTSVFVSFVLNFQGEVVPFVDNGTLKAKVDLISAPVAMESSAFPAEWKSFVQELIQGMIMDMMWPEIKNRVEAITMSHGIPLPPSCGIEPNSVRILTDQGRFGVEANLQLSGFDMEECVSDMKQALPKKPPSLLGE</sequence>
<dbReference type="GO" id="GO:0008289">
    <property type="term" value="F:lipid binding"/>
    <property type="evidence" value="ECO:0007669"/>
    <property type="project" value="InterPro"/>
</dbReference>
<keyword evidence="1" id="KW-1185">Reference proteome</keyword>